<dbReference type="EMBL" id="KI686746">
    <property type="protein sequence ID" value="ETK84667.1"/>
    <property type="molecule type" value="Genomic_DNA"/>
</dbReference>
<feature type="compositionally biased region" description="Low complexity" evidence="1">
    <location>
        <begin position="73"/>
        <end position="97"/>
    </location>
</feature>
<feature type="compositionally biased region" description="Pro residues" evidence="1">
    <location>
        <begin position="40"/>
        <end position="50"/>
    </location>
</feature>
<dbReference type="AlphaFoldDB" id="W2GNU9"/>
<dbReference type="VEuPathDB" id="FungiDB:PPTG_21173"/>
<feature type="compositionally biased region" description="Pro residues" evidence="1">
    <location>
        <begin position="1"/>
        <end position="15"/>
    </location>
</feature>
<sequence>MPPSVTPADPKPQCPMPDASKPPLVEPAGLTPPLNDSAIPPTPSMAPPVPQRRAAKATPQDVLQPLNQPSVRASASAASSIGRPAATAKRSSATSRSSTKKRRT</sequence>
<protein>
    <submittedName>
        <fullName evidence="2">Uncharacterized protein</fullName>
    </submittedName>
</protein>
<evidence type="ECO:0000313" key="2">
    <source>
        <dbReference type="EMBL" id="ETK84667.1"/>
    </source>
</evidence>
<accession>W2GNU9</accession>
<feature type="region of interest" description="Disordered" evidence="1">
    <location>
        <begin position="1"/>
        <end position="104"/>
    </location>
</feature>
<reference evidence="2" key="1">
    <citation type="submission" date="2013-11" db="EMBL/GenBank/DDBJ databases">
        <title>The Genome Sequence of Phytophthora parasitica CJ02B3.</title>
        <authorList>
            <consortium name="The Broad Institute Genomics Platform"/>
            <person name="Russ C."/>
            <person name="Tyler B."/>
            <person name="Panabieres F."/>
            <person name="Shan W."/>
            <person name="Tripathy S."/>
            <person name="Grunwald N."/>
            <person name="Machado M."/>
            <person name="Johnson C.S."/>
            <person name="Arredondo F."/>
            <person name="Hong C."/>
            <person name="Coffey M."/>
            <person name="Young S.K."/>
            <person name="Zeng Q."/>
            <person name="Gargeya S."/>
            <person name="Fitzgerald M."/>
            <person name="Abouelleil A."/>
            <person name="Alvarado L."/>
            <person name="Chapman S.B."/>
            <person name="Gainer-Dewar J."/>
            <person name="Goldberg J."/>
            <person name="Griggs A."/>
            <person name="Gujja S."/>
            <person name="Hansen M."/>
            <person name="Howarth C."/>
            <person name="Imamovic A."/>
            <person name="Ireland A."/>
            <person name="Larimer J."/>
            <person name="McCowan C."/>
            <person name="Murphy C."/>
            <person name="Pearson M."/>
            <person name="Poon T.W."/>
            <person name="Priest M."/>
            <person name="Roberts A."/>
            <person name="Saif S."/>
            <person name="Shea T."/>
            <person name="Sykes S."/>
            <person name="Wortman J."/>
            <person name="Nusbaum C."/>
            <person name="Birren B."/>
        </authorList>
    </citation>
    <scope>NUCLEOTIDE SEQUENCE [LARGE SCALE GENOMIC DNA]</scope>
    <source>
        <strain evidence="2">CJ02B3</strain>
    </source>
</reference>
<organism evidence="2">
    <name type="scientific">Phytophthora nicotianae</name>
    <name type="common">Potato buckeye rot agent</name>
    <name type="synonym">Phytophthora parasitica</name>
    <dbReference type="NCBI Taxonomy" id="4792"/>
    <lineage>
        <taxon>Eukaryota</taxon>
        <taxon>Sar</taxon>
        <taxon>Stramenopiles</taxon>
        <taxon>Oomycota</taxon>
        <taxon>Peronosporomycetes</taxon>
        <taxon>Peronosporales</taxon>
        <taxon>Peronosporaceae</taxon>
        <taxon>Phytophthora</taxon>
    </lineage>
</organism>
<proteinExistence type="predicted"/>
<gene>
    <name evidence="2" type="ORF">L915_10397</name>
</gene>
<feature type="non-terminal residue" evidence="2">
    <location>
        <position position="104"/>
    </location>
</feature>
<dbReference type="Proteomes" id="UP000053236">
    <property type="component" value="Unassembled WGS sequence"/>
</dbReference>
<name>W2GNU9_PHYNI</name>
<evidence type="ECO:0000256" key="1">
    <source>
        <dbReference type="SAM" id="MobiDB-lite"/>
    </source>
</evidence>